<evidence type="ECO:0000313" key="2">
    <source>
        <dbReference type="EMBL" id="QTA92714.1"/>
    </source>
</evidence>
<keyword evidence="1" id="KW-0472">Membrane</keyword>
<proteinExistence type="predicted"/>
<dbReference type="EMBL" id="CP061800">
    <property type="protein sequence ID" value="QTA92714.1"/>
    <property type="molecule type" value="Genomic_DNA"/>
</dbReference>
<feature type="transmembrane region" description="Helical" evidence="1">
    <location>
        <begin position="29"/>
        <end position="48"/>
    </location>
</feature>
<sequence length="53" mass="5931">MNKLCILVGITVFSQIGWCLGNYFGMTAAYLFSVVGSMVGVYVGWRVCRDYLK</sequence>
<keyword evidence="1" id="KW-1133">Transmembrane helix</keyword>
<evidence type="ECO:0000256" key="1">
    <source>
        <dbReference type="SAM" id="Phobius"/>
    </source>
</evidence>
<dbReference type="RefSeq" id="WP_207679960.1">
    <property type="nucleotide sequence ID" value="NZ_CP061800.1"/>
</dbReference>
<organism evidence="2 3">
    <name type="scientific">Desulfonema magnum</name>
    <dbReference type="NCBI Taxonomy" id="45655"/>
    <lineage>
        <taxon>Bacteria</taxon>
        <taxon>Pseudomonadati</taxon>
        <taxon>Thermodesulfobacteriota</taxon>
        <taxon>Desulfobacteria</taxon>
        <taxon>Desulfobacterales</taxon>
        <taxon>Desulfococcaceae</taxon>
        <taxon>Desulfonema</taxon>
    </lineage>
</organism>
<keyword evidence="3" id="KW-1185">Reference proteome</keyword>
<accession>A0A975GT50</accession>
<protein>
    <submittedName>
        <fullName evidence="2">Uncharacterized protein</fullName>
    </submittedName>
</protein>
<dbReference type="KEGG" id="dmm:dnm_088030"/>
<dbReference type="Proteomes" id="UP000663722">
    <property type="component" value="Chromosome"/>
</dbReference>
<keyword evidence="1" id="KW-0812">Transmembrane</keyword>
<gene>
    <name evidence="2" type="ORF">dnm_088030</name>
</gene>
<evidence type="ECO:0000313" key="3">
    <source>
        <dbReference type="Proteomes" id="UP000663722"/>
    </source>
</evidence>
<dbReference type="AlphaFoldDB" id="A0A975GT50"/>
<reference evidence="2" key="1">
    <citation type="journal article" date="2021" name="Microb. Physiol.">
        <title>Proteogenomic Insights into the Physiology of Marine, Sulfate-Reducing, Filamentous Desulfonema limicola and Desulfonema magnum.</title>
        <authorList>
            <person name="Schnaars V."/>
            <person name="Wohlbrand L."/>
            <person name="Scheve S."/>
            <person name="Hinrichs C."/>
            <person name="Reinhardt R."/>
            <person name="Rabus R."/>
        </authorList>
    </citation>
    <scope>NUCLEOTIDE SEQUENCE</scope>
    <source>
        <strain evidence="2">4be13</strain>
    </source>
</reference>
<name>A0A975GT50_9BACT</name>